<evidence type="ECO:0000313" key="2">
    <source>
        <dbReference type="EMBL" id="MCP2260114.1"/>
    </source>
</evidence>
<dbReference type="Proteomes" id="UP001205311">
    <property type="component" value="Unassembled WGS sequence"/>
</dbReference>
<gene>
    <name evidence="2" type="ORF">LX15_003825</name>
</gene>
<proteinExistence type="predicted"/>
<feature type="signal peptide" evidence="1">
    <location>
        <begin position="1"/>
        <end position="23"/>
    </location>
</feature>
<keyword evidence="3" id="KW-1185">Reference proteome</keyword>
<evidence type="ECO:0000256" key="1">
    <source>
        <dbReference type="SAM" id="SignalP"/>
    </source>
</evidence>
<protein>
    <recommendedName>
        <fullName evidence="4">Secreted protein</fullName>
    </recommendedName>
</protein>
<feature type="chain" id="PRO_5046388417" description="Secreted protein" evidence="1">
    <location>
        <begin position="24"/>
        <end position="134"/>
    </location>
</feature>
<comment type="caution">
    <text evidence="2">The sequence shown here is derived from an EMBL/GenBank/DDBJ whole genome shotgun (WGS) entry which is preliminary data.</text>
</comment>
<organism evidence="2 3">
    <name type="scientific">Streptoalloteichus tenebrarius (strain ATCC 17920 / DSM 40477 / JCM 4838 / CBS 697.72 / NBRC 16177 / NCIMB 11028 / NRRL B-12390 / A12253. 1 / ISP 5477)</name>
    <name type="common">Streptomyces tenebrarius</name>
    <dbReference type="NCBI Taxonomy" id="1933"/>
    <lineage>
        <taxon>Bacteria</taxon>
        <taxon>Bacillati</taxon>
        <taxon>Actinomycetota</taxon>
        <taxon>Actinomycetes</taxon>
        <taxon>Pseudonocardiales</taxon>
        <taxon>Pseudonocardiaceae</taxon>
        <taxon>Streptoalloteichus</taxon>
    </lineage>
</organism>
<dbReference type="Pfam" id="PF20242">
    <property type="entry name" value="Emfourin"/>
    <property type="match status" value="1"/>
</dbReference>
<sequence>MKTIYRFVLAFALLLGVTGVATAQTSPLGAAEAGGGVRSVTLTTTGGFAGVHETVTVTDQTAYPKKDQLFALVTRADFRALKDRYLPANTCCDRFFYTLEVTYADGQYKKVETMDDANAPKVLFDVIQLLRSTR</sequence>
<name>A0ABT1HX69_STRSD</name>
<reference evidence="2 3" key="1">
    <citation type="submission" date="2022-06" db="EMBL/GenBank/DDBJ databases">
        <title>Genomic Encyclopedia of Archaeal and Bacterial Type Strains, Phase II (KMG-II): from individual species to whole genera.</title>
        <authorList>
            <person name="Goeker M."/>
        </authorList>
    </citation>
    <scope>NUCLEOTIDE SEQUENCE [LARGE SCALE GENOMIC DNA]</scope>
    <source>
        <strain evidence="2 3">DSM 40477</strain>
    </source>
</reference>
<evidence type="ECO:0008006" key="4">
    <source>
        <dbReference type="Google" id="ProtNLM"/>
    </source>
</evidence>
<keyword evidence="1" id="KW-0732">Signal</keyword>
<dbReference type="InterPro" id="IPR049457">
    <property type="entry name" value="Emfourin"/>
</dbReference>
<dbReference type="EMBL" id="JAMTCP010000023">
    <property type="protein sequence ID" value="MCP2260114.1"/>
    <property type="molecule type" value="Genomic_DNA"/>
</dbReference>
<dbReference type="RefSeq" id="WP_253670982.1">
    <property type="nucleotide sequence ID" value="NZ_JAMTCP010000023.1"/>
</dbReference>
<accession>A0ABT1HX69</accession>
<evidence type="ECO:0000313" key="3">
    <source>
        <dbReference type="Proteomes" id="UP001205311"/>
    </source>
</evidence>